<dbReference type="KEGG" id="uli:ETAA1_55550"/>
<evidence type="ECO:0000313" key="1">
    <source>
        <dbReference type="EMBL" id="QDU23554.1"/>
    </source>
</evidence>
<gene>
    <name evidence="1" type="ORF">ETAA1_55550</name>
</gene>
<accession>A0A517Y1C6</accession>
<dbReference type="PANTHER" id="PTHR43737">
    <property type="entry name" value="BLL7424 PROTEIN"/>
    <property type="match status" value="1"/>
</dbReference>
<name>A0A517Y1C6_9BACT</name>
<sequence>MISLITRGDSSRREFLTAGGLTALGLTAGDLTRLRAAAPAERPRATSCVFLFLFGGPSQIDLWDMKPGAPDTVRGEFTPTRTAVPGVHVCEHLPGLGRVLDRVCLVRSMTHRMNVHGPACSEVFSGRPYFTAPVTDQASREDWPALSAMVTRYGREGGAVPRSVVLPWYLQFPGQPKRIAGQTGGRMGERHNAFLVDGDLGRADFAIDGLDLPESVSGGRLRDRRALLDRLERGSAVRPPSEGFDGDRRAVFDLLGNRAGAAFDLGREPARVREAYGRTTVGQSLLLARRLVEAGVSLVTVNWQDETKVDGTNTCWDTHQDNFAKLKTLLCPTFDRAFPAFVEDLHARGLLETTLVVAVGEFGRTPKLGQFTQSSNTRASGRDHWPHAFTALLAGGGVAGGRVHGATTRDAGYVADAPVTPADLAATILRHLGIDPARRYEDEFQRLHHRLSDGDPIGGLG</sequence>
<dbReference type="RefSeq" id="WP_202920444.1">
    <property type="nucleotide sequence ID" value="NZ_CP036273.1"/>
</dbReference>
<dbReference type="PANTHER" id="PTHR43737:SF1">
    <property type="entry name" value="DUF1501 DOMAIN-CONTAINING PROTEIN"/>
    <property type="match status" value="1"/>
</dbReference>
<proteinExistence type="predicted"/>
<evidence type="ECO:0008006" key="3">
    <source>
        <dbReference type="Google" id="ProtNLM"/>
    </source>
</evidence>
<evidence type="ECO:0000313" key="2">
    <source>
        <dbReference type="Proteomes" id="UP000319576"/>
    </source>
</evidence>
<dbReference type="InterPro" id="IPR010869">
    <property type="entry name" value="DUF1501"/>
</dbReference>
<dbReference type="EMBL" id="CP036273">
    <property type="protein sequence ID" value="QDU23554.1"/>
    <property type="molecule type" value="Genomic_DNA"/>
</dbReference>
<dbReference type="InterPro" id="IPR006311">
    <property type="entry name" value="TAT_signal"/>
</dbReference>
<dbReference type="AlphaFoldDB" id="A0A517Y1C6"/>
<keyword evidence="2" id="KW-1185">Reference proteome</keyword>
<dbReference type="PROSITE" id="PS51318">
    <property type="entry name" value="TAT"/>
    <property type="match status" value="1"/>
</dbReference>
<dbReference type="SUPFAM" id="SSF53649">
    <property type="entry name" value="Alkaline phosphatase-like"/>
    <property type="match status" value="1"/>
</dbReference>
<protein>
    <recommendedName>
        <fullName evidence="3">DUF1501 domain-containing protein</fullName>
    </recommendedName>
</protein>
<reference evidence="1 2" key="1">
    <citation type="submission" date="2019-02" db="EMBL/GenBank/DDBJ databases">
        <title>Deep-cultivation of Planctomycetes and their phenomic and genomic characterization uncovers novel biology.</title>
        <authorList>
            <person name="Wiegand S."/>
            <person name="Jogler M."/>
            <person name="Boedeker C."/>
            <person name="Pinto D."/>
            <person name="Vollmers J."/>
            <person name="Rivas-Marin E."/>
            <person name="Kohn T."/>
            <person name="Peeters S.H."/>
            <person name="Heuer A."/>
            <person name="Rast P."/>
            <person name="Oberbeckmann S."/>
            <person name="Bunk B."/>
            <person name="Jeske O."/>
            <person name="Meyerdierks A."/>
            <person name="Storesund J.E."/>
            <person name="Kallscheuer N."/>
            <person name="Luecker S."/>
            <person name="Lage O.M."/>
            <person name="Pohl T."/>
            <person name="Merkel B.J."/>
            <person name="Hornburger P."/>
            <person name="Mueller R.-W."/>
            <person name="Bruemmer F."/>
            <person name="Labrenz M."/>
            <person name="Spormann A.M."/>
            <person name="Op den Camp H."/>
            <person name="Overmann J."/>
            <person name="Amann R."/>
            <person name="Jetten M.S.M."/>
            <person name="Mascher T."/>
            <person name="Medema M.H."/>
            <person name="Devos D.P."/>
            <person name="Kaster A.-K."/>
            <person name="Ovreas L."/>
            <person name="Rohde M."/>
            <person name="Galperin M.Y."/>
            <person name="Jogler C."/>
        </authorList>
    </citation>
    <scope>NUCLEOTIDE SEQUENCE [LARGE SCALE GENOMIC DNA]</scope>
    <source>
        <strain evidence="1 2">ETA_A1</strain>
    </source>
</reference>
<dbReference type="Pfam" id="PF07394">
    <property type="entry name" value="DUF1501"/>
    <property type="match status" value="1"/>
</dbReference>
<dbReference type="Proteomes" id="UP000319576">
    <property type="component" value="Chromosome"/>
</dbReference>
<organism evidence="1 2">
    <name type="scientific">Urbifossiella limnaea</name>
    <dbReference type="NCBI Taxonomy" id="2528023"/>
    <lineage>
        <taxon>Bacteria</taxon>
        <taxon>Pseudomonadati</taxon>
        <taxon>Planctomycetota</taxon>
        <taxon>Planctomycetia</taxon>
        <taxon>Gemmatales</taxon>
        <taxon>Gemmataceae</taxon>
        <taxon>Urbifossiella</taxon>
    </lineage>
</organism>
<dbReference type="InterPro" id="IPR017850">
    <property type="entry name" value="Alkaline_phosphatase_core_sf"/>
</dbReference>